<keyword evidence="1" id="KW-0813">Transport</keyword>
<dbReference type="InterPro" id="IPR027417">
    <property type="entry name" value="P-loop_NTPase"/>
</dbReference>
<dbReference type="PANTHER" id="PTHR11384">
    <property type="entry name" value="ATP-BINDING CASSETTE, SUB-FAMILY D MEMBER"/>
    <property type="match status" value="1"/>
</dbReference>
<keyword evidence="2" id="KW-0812">Transmembrane</keyword>
<accession>A0ABS9MNB9</accession>
<keyword evidence="3" id="KW-1133">Transmembrane helix</keyword>
<evidence type="ECO:0000313" key="7">
    <source>
        <dbReference type="Proteomes" id="UP001297600"/>
    </source>
</evidence>
<dbReference type="InterPro" id="IPR050835">
    <property type="entry name" value="ABC_transporter_sub-D"/>
</dbReference>
<organism evidence="6 7">
    <name type="scientific">Mesosutterella porci</name>
    <dbReference type="NCBI Taxonomy" id="2915351"/>
    <lineage>
        <taxon>Bacteria</taxon>
        <taxon>Pseudomonadati</taxon>
        <taxon>Pseudomonadota</taxon>
        <taxon>Betaproteobacteria</taxon>
        <taxon>Burkholderiales</taxon>
        <taxon>Sutterellaceae</taxon>
        <taxon>Mesosutterella</taxon>
    </lineage>
</organism>
<dbReference type="Pfam" id="PF00005">
    <property type="entry name" value="ABC_tran"/>
    <property type="match status" value="1"/>
</dbReference>
<sequence length="105" mass="11099">MLETPQGRVLSSPVSMRVPQGAWWMLSGPSGTGKSTLLRTLSGLWPSFRGSFALGPGEALFVPQKPYLPHDTLRAVLLYPKSGGADDGRLRAASSSASPRPGFSS</sequence>
<evidence type="ECO:0000256" key="1">
    <source>
        <dbReference type="ARBA" id="ARBA00022448"/>
    </source>
</evidence>
<evidence type="ECO:0000313" key="6">
    <source>
        <dbReference type="EMBL" id="MCG5030118.1"/>
    </source>
</evidence>
<feature type="domain" description="ABC transporter" evidence="5">
    <location>
        <begin position="13"/>
        <end position="52"/>
    </location>
</feature>
<protein>
    <submittedName>
        <fullName evidence="6">ATP-binding cassette domain-containing protein</fullName>
    </submittedName>
</protein>
<keyword evidence="7" id="KW-1185">Reference proteome</keyword>
<keyword evidence="6" id="KW-0547">Nucleotide-binding</keyword>
<keyword evidence="6" id="KW-0067">ATP-binding</keyword>
<comment type="caution">
    <text evidence="6">The sequence shown here is derived from an EMBL/GenBank/DDBJ whole genome shotgun (WGS) entry which is preliminary data.</text>
</comment>
<gene>
    <name evidence="6" type="ORF">MAF45_01435</name>
</gene>
<dbReference type="SUPFAM" id="SSF52540">
    <property type="entry name" value="P-loop containing nucleoside triphosphate hydrolases"/>
    <property type="match status" value="1"/>
</dbReference>
<dbReference type="EMBL" id="JAKNCT010000001">
    <property type="protein sequence ID" value="MCG5030118.1"/>
    <property type="molecule type" value="Genomic_DNA"/>
</dbReference>
<dbReference type="GO" id="GO:0005524">
    <property type="term" value="F:ATP binding"/>
    <property type="evidence" value="ECO:0007669"/>
    <property type="project" value="UniProtKB-KW"/>
</dbReference>
<proteinExistence type="predicted"/>
<evidence type="ECO:0000256" key="3">
    <source>
        <dbReference type="ARBA" id="ARBA00022989"/>
    </source>
</evidence>
<evidence type="ECO:0000256" key="2">
    <source>
        <dbReference type="ARBA" id="ARBA00022692"/>
    </source>
</evidence>
<evidence type="ECO:0000259" key="5">
    <source>
        <dbReference type="Pfam" id="PF00005"/>
    </source>
</evidence>
<keyword evidence="4" id="KW-0472">Membrane</keyword>
<dbReference type="Gene3D" id="3.40.50.300">
    <property type="entry name" value="P-loop containing nucleotide triphosphate hydrolases"/>
    <property type="match status" value="1"/>
</dbReference>
<name>A0ABS9MNB9_9BURK</name>
<reference evidence="6 7" key="1">
    <citation type="submission" date="2022-02" db="EMBL/GenBank/DDBJ databases">
        <title>Mesosutterella porci, a novel member of the family Sutterellaceae from pig feces.</title>
        <authorList>
            <person name="Wylensek D."/>
            <person name="Clavel T."/>
        </authorList>
    </citation>
    <scope>NUCLEOTIDE SEQUENCE [LARGE SCALE GENOMIC DNA]</scope>
    <source>
        <strain evidence="7">oilRF-744-wt-GAM-9</strain>
    </source>
</reference>
<dbReference type="RefSeq" id="WP_237977809.1">
    <property type="nucleotide sequence ID" value="NZ_JAKNCT010000001.1"/>
</dbReference>
<dbReference type="PANTHER" id="PTHR11384:SF59">
    <property type="entry name" value="LYSOSOMAL COBALAMIN TRANSPORTER ABCD4"/>
    <property type="match status" value="1"/>
</dbReference>
<dbReference type="InterPro" id="IPR003439">
    <property type="entry name" value="ABC_transporter-like_ATP-bd"/>
</dbReference>
<evidence type="ECO:0000256" key="4">
    <source>
        <dbReference type="ARBA" id="ARBA00023136"/>
    </source>
</evidence>
<dbReference type="Proteomes" id="UP001297600">
    <property type="component" value="Unassembled WGS sequence"/>
</dbReference>